<organism evidence="2 3">
    <name type="scientific">Nonomuraea helvata</name>
    <dbReference type="NCBI Taxonomy" id="37484"/>
    <lineage>
        <taxon>Bacteria</taxon>
        <taxon>Bacillati</taxon>
        <taxon>Actinomycetota</taxon>
        <taxon>Actinomycetes</taxon>
        <taxon>Streptosporangiales</taxon>
        <taxon>Streptosporangiaceae</taxon>
        <taxon>Nonomuraea</taxon>
    </lineage>
</organism>
<proteinExistence type="predicted"/>
<keyword evidence="1" id="KW-1133">Transmembrane helix</keyword>
<reference evidence="2 3" key="1">
    <citation type="submission" date="2024-09" db="EMBL/GenBank/DDBJ databases">
        <authorList>
            <person name="Sun Q."/>
            <person name="Mori K."/>
        </authorList>
    </citation>
    <scope>NUCLEOTIDE SEQUENCE [LARGE SCALE GENOMIC DNA]</scope>
    <source>
        <strain evidence="2 3">JCM 3143</strain>
    </source>
</reference>
<gene>
    <name evidence="2" type="ORF">ACFFSA_25475</name>
</gene>
<name>A0ABV5S459_9ACTN</name>
<keyword evidence="3" id="KW-1185">Reference proteome</keyword>
<evidence type="ECO:0000256" key="1">
    <source>
        <dbReference type="SAM" id="Phobius"/>
    </source>
</evidence>
<evidence type="ECO:0000313" key="2">
    <source>
        <dbReference type="EMBL" id="MFB9626451.1"/>
    </source>
</evidence>
<sequence>MPGERGVALLDVMNPSRVTTHTDPAEETTQRLHAELLQQALEERGITADVHDGYGLALVSVWVGLIVWCDGYRFWWRTGWDPVRKRAVYAWHPAIEPGRAARRVAFRYADLRANHPLSSTVSDLATGASPAETLP</sequence>
<keyword evidence="1" id="KW-0812">Transmembrane</keyword>
<dbReference type="EMBL" id="JBHMBW010000022">
    <property type="protein sequence ID" value="MFB9626451.1"/>
    <property type="molecule type" value="Genomic_DNA"/>
</dbReference>
<protein>
    <submittedName>
        <fullName evidence="2">Uncharacterized protein</fullName>
    </submittedName>
</protein>
<feature type="transmembrane region" description="Helical" evidence="1">
    <location>
        <begin position="54"/>
        <end position="76"/>
    </location>
</feature>
<dbReference type="Proteomes" id="UP001589532">
    <property type="component" value="Unassembled WGS sequence"/>
</dbReference>
<dbReference type="RefSeq" id="WP_344984943.1">
    <property type="nucleotide sequence ID" value="NZ_BAAAXV010000001.1"/>
</dbReference>
<keyword evidence="1" id="KW-0472">Membrane</keyword>
<evidence type="ECO:0000313" key="3">
    <source>
        <dbReference type="Proteomes" id="UP001589532"/>
    </source>
</evidence>
<accession>A0ABV5S459</accession>
<comment type="caution">
    <text evidence="2">The sequence shown here is derived from an EMBL/GenBank/DDBJ whole genome shotgun (WGS) entry which is preliminary data.</text>
</comment>